<dbReference type="Proteomes" id="UP000325182">
    <property type="component" value="Unassembled WGS sequence"/>
</dbReference>
<reference evidence="1 2" key="1">
    <citation type="submission" date="2019-08" db="EMBL/GenBank/DDBJ databases">
        <title>Bacillus genomes from the desert of Cuatro Cienegas, Coahuila.</title>
        <authorList>
            <person name="Olmedo-Alvarez G."/>
        </authorList>
    </citation>
    <scope>NUCLEOTIDE SEQUENCE [LARGE SCALE GENOMIC DNA]</scope>
    <source>
        <strain evidence="1 2">CH128b_4D</strain>
    </source>
</reference>
<dbReference type="AlphaFoldDB" id="A0A5D4MHR5"/>
<proteinExistence type="predicted"/>
<dbReference type="RefSeq" id="WP_148952566.1">
    <property type="nucleotide sequence ID" value="NZ_VTEG01000001.1"/>
</dbReference>
<evidence type="ECO:0000313" key="2">
    <source>
        <dbReference type="Proteomes" id="UP000325182"/>
    </source>
</evidence>
<name>A0A5D4MHR5_9BACI</name>
<sequence>MNVFSNSPAIHFDSLDVRMIENNSGIFIGRNRHLNWRSVEISRSGFGGIYGRKNDHSSSAYLVLKEDGNNKVNLK</sequence>
<protein>
    <submittedName>
        <fullName evidence="1">Uncharacterized protein</fullName>
    </submittedName>
</protein>
<accession>A0A5D4MHR5</accession>
<organism evidence="1 2">
    <name type="scientific">Rossellomorea vietnamensis</name>
    <dbReference type="NCBI Taxonomy" id="218284"/>
    <lineage>
        <taxon>Bacteria</taxon>
        <taxon>Bacillati</taxon>
        <taxon>Bacillota</taxon>
        <taxon>Bacilli</taxon>
        <taxon>Bacillales</taxon>
        <taxon>Bacillaceae</taxon>
        <taxon>Rossellomorea</taxon>
    </lineage>
</organism>
<comment type="caution">
    <text evidence="1">The sequence shown here is derived from an EMBL/GenBank/DDBJ whole genome shotgun (WGS) entry which is preliminary data.</text>
</comment>
<gene>
    <name evidence="1" type="ORF">FZC84_00595</name>
</gene>
<dbReference type="EMBL" id="VTEG01000001">
    <property type="protein sequence ID" value="TYS01202.1"/>
    <property type="molecule type" value="Genomic_DNA"/>
</dbReference>
<evidence type="ECO:0000313" key="1">
    <source>
        <dbReference type="EMBL" id="TYS01202.1"/>
    </source>
</evidence>